<evidence type="ECO:0000313" key="2">
    <source>
        <dbReference type="EMBL" id="EFB16714.1"/>
    </source>
</evidence>
<name>D2HDL4_AILME</name>
<feature type="compositionally biased region" description="Basic and acidic residues" evidence="1">
    <location>
        <begin position="122"/>
        <end position="152"/>
    </location>
</feature>
<feature type="region of interest" description="Disordered" evidence="1">
    <location>
        <begin position="114"/>
        <end position="161"/>
    </location>
</feature>
<dbReference type="InParanoid" id="D2HDL4"/>
<proteinExistence type="predicted"/>
<accession>D2HDL4</accession>
<dbReference type="AlphaFoldDB" id="D2HDL4"/>
<reference evidence="2" key="1">
    <citation type="journal article" date="2010" name="Nature">
        <title>The sequence and de novo assembly of the giant panda genome.</title>
        <authorList>
            <person name="Li R."/>
            <person name="Fan W."/>
            <person name="Tian G."/>
            <person name="Zhu H."/>
            <person name="He L."/>
            <person name="Cai J."/>
            <person name="Huang Q."/>
            <person name="Cai Q."/>
            <person name="Li B."/>
            <person name="Bai Y."/>
            <person name="Zhang Z."/>
            <person name="Zhang Y."/>
            <person name="Wang W."/>
            <person name="Li J."/>
            <person name="Wei F."/>
            <person name="Li H."/>
            <person name="Jian M."/>
            <person name="Li J."/>
            <person name="Zhang Z."/>
            <person name="Nielsen R."/>
            <person name="Li D."/>
            <person name="Gu W."/>
            <person name="Yang Z."/>
            <person name="Xuan Z."/>
            <person name="Ryder O.A."/>
            <person name="Leung F.C."/>
            <person name="Zhou Y."/>
            <person name="Cao J."/>
            <person name="Sun X."/>
            <person name="Fu Y."/>
            <person name="Fang X."/>
            <person name="Guo X."/>
            <person name="Wang B."/>
            <person name="Hou R."/>
            <person name="Shen F."/>
            <person name="Mu B."/>
            <person name="Ni P."/>
            <person name="Lin R."/>
            <person name="Qian W."/>
            <person name="Wang G."/>
            <person name="Yu C."/>
            <person name="Nie W."/>
            <person name="Wang J."/>
            <person name="Wu Z."/>
            <person name="Liang H."/>
            <person name="Min J."/>
            <person name="Wu Q."/>
            <person name="Cheng S."/>
            <person name="Ruan J."/>
            <person name="Wang M."/>
            <person name="Shi Z."/>
            <person name="Wen M."/>
            <person name="Liu B."/>
            <person name="Ren X."/>
            <person name="Zheng H."/>
            <person name="Dong D."/>
            <person name="Cook K."/>
            <person name="Shan G."/>
            <person name="Zhang H."/>
            <person name="Kosiol C."/>
            <person name="Xie X."/>
            <person name="Lu Z."/>
            <person name="Zheng H."/>
            <person name="Li Y."/>
            <person name="Steiner C.C."/>
            <person name="Lam T.T."/>
            <person name="Lin S."/>
            <person name="Zhang Q."/>
            <person name="Li G."/>
            <person name="Tian J."/>
            <person name="Gong T."/>
            <person name="Liu H."/>
            <person name="Zhang D."/>
            <person name="Fang L."/>
            <person name="Ye C."/>
            <person name="Zhang J."/>
            <person name="Hu W."/>
            <person name="Xu A."/>
            <person name="Ren Y."/>
            <person name="Zhang G."/>
            <person name="Bruford M.W."/>
            <person name="Li Q."/>
            <person name="Ma L."/>
            <person name="Guo Y."/>
            <person name="An N."/>
            <person name="Hu Y."/>
            <person name="Zheng Y."/>
            <person name="Shi Y."/>
            <person name="Li Z."/>
            <person name="Liu Q."/>
            <person name="Chen Y."/>
            <person name="Zhao J."/>
            <person name="Qu N."/>
            <person name="Zhao S."/>
            <person name="Tian F."/>
            <person name="Wang X."/>
            <person name="Wang H."/>
            <person name="Xu L."/>
            <person name="Liu X."/>
            <person name="Vinar T."/>
            <person name="Wang Y."/>
            <person name="Lam T.W."/>
            <person name="Yiu S.M."/>
            <person name="Liu S."/>
            <person name="Zhang H."/>
            <person name="Li D."/>
            <person name="Huang Y."/>
            <person name="Wang X."/>
            <person name="Yang G."/>
            <person name="Jiang Z."/>
            <person name="Wang J."/>
            <person name="Qin N."/>
            <person name="Li L."/>
            <person name="Li J."/>
            <person name="Bolund L."/>
            <person name="Kristiansen K."/>
            <person name="Wong G.K."/>
            <person name="Olson M."/>
            <person name="Zhang X."/>
            <person name="Li S."/>
            <person name="Yang H."/>
            <person name="Wang J."/>
            <person name="Wang J."/>
        </authorList>
    </citation>
    <scope>NUCLEOTIDE SEQUENCE [LARGE SCALE GENOMIC DNA]</scope>
</reference>
<evidence type="ECO:0000256" key="1">
    <source>
        <dbReference type="SAM" id="MobiDB-lite"/>
    </source>
</evidence>
<protein>
    <submittedName>
        <fullName evidence="2">Uncharacterized protein</fullName>
    </submittedName>
</protein>
<dbReference type="EMBL" id="GL192723">
    <property type="protein sequence ID" value="EFB16714.1"/>
    <property type="molecule type" value="Genomic_DNA"/>
</dbReference>
<organism evidence="2">
    <name type="scientific">Ailuropoda melanoleuca</name>
    <name type="common">Giant panda</name>
    <dbReference type="NCBI Taxonomy" id="9646"/>
    <lineage>
        <taxon>Eukaryota</taxon>
        <taxon>Metazoa</taxon>
        <taxon>Chordata</taxon>
        <taxon>Craniata</taxon>
        <taxon>Vertebrata</taxon>
        <taxon>Euteleostomi</taxon>
        <taxon>Mammalia</taxon>
        <taxon>Eutheria</taxon>
        <taxon>Laurasiatheria</taxon>
        <taxon>Carnivora</taxon>
        <taxon>Caniformia</taxon>
        <taxon>Ursidae</taxon>
        <taxon>Ailuropoda</taxon>
    </lineage>
</organism>
<gene>
    <name evidence="2" type="ORF">PANDA_008792</name>
</gene>
<sequence length="335" mass="37730">MIQLVVHAGNLVAIRPYPSSSLPTRHLFHVTDNTLVDKADKLSAPIELMFQFKRQINSCKVSDLEDLQGFTIRSKYPQRRTPAVAFQKSVPPHLVSAAAGRVLRYIPLWKREHRGQRTSARRQKEERAERTKEEVPGIRIPRAEQRSRRDTPQTEPEAGDLVHRAQVHGPLEFATDGPVGLLPADTCVVCREDLLSDVGFAQNGSHHKLGRPARHLVSVRRLCCVTLMIVGEHLLAFTRLEGRPRGMKWPHSVYIFITALPTYLLTSGENLQGSSTQRTFIEPFMGEARDPTNGHKRTSTIICLCLASRVHRTDEWSPSADLELLLRTDALNKPS</sequence>